<accession>A0A6P1MFW0</accession>
<sequence>MKLKFTKQDYQTDAVESVVDCFCGQPKVERAQYRLDPGIRKERKGQTEFTTDPDLPGFRNHELKLNLGQLLENIHAVQHRQNLPLSPTVVSKPSCPVNLDIEMETGTGKTYCYIKTMFELNRRYGWSKFIVVVPSIAIREGVAKSFEITAEHFMEEYGKQARPFIYDSKQLHKVESFSSDGGINVMIINAQAFAARGKDARRIYEELDDFQSRRPIDVIKKNHPVLILDEPQKLEGKKTAESLKEFNPLAILRYSATHKTEHNKIHRLDALDAYNRKLVKKIAVRGISVKGLAGTNAYLYLEGIQVSASKPPVARIEFEKRQSSGIKRVVQRFGKGDKLYELSGNLDQYRDFVVTDIDAVTDTVTFSNGAELRSGEASGDINENTLRRIQIRETVRAHLQKEEENFYKGIKTLSLFFIDEVAKYRQYQDSEELPGEYAQMFEEEYRQALNEYLELEDNPYKHYLQHIPVHKTHNGYFSIDKKSKRLIDPKVKGRGEEKQADDVDAYDLILKDKERLLSLDESVRFIFSHSALSEGWDNPNVFVICTLKHSDSTIRKRQEVGRGLRLCVNQAGDRMDPLSCGATVHHINRLTVIASESYKDFTASLQKEIADSLSARPRKADEAYFKGKVLRTAEGNVEVSDQMAADLYFYLIQNQYVDSKKEITKTYHDAKDSESLAELPESLQPYAPQIVRLIDSVFSDAMLPEFENGRTVKPNPLNKNFEKAEFKVLWEKINRKAAYTVEFDTDELVGKCVEHLNADLKIARLQYVVESGVQGDKISYEGLKSGSGFAIKETATQKLNSTAHSAVEYDLLGRLAEDTCLTRRTIAAILKQMRASVFVQYRANPEDFLNKAARIINEQKATVIVEHLAYDPIEERYDSDIFTAEKPQEDFKKAVKAERHIYDYVFTDSKNETEFVRTLDTSAEVVVYAKLPKGFSIPTPVGNYNPDWAIAFKEGTVKHIYFIAETKGSMSSLELREIEQCKIKCAKKFFSKITTDQVKYDVVDSYGKLMELVS</sequence>
<keyword evidence="3" id="KW-0378">Hydrolase</keyword>
<dbReference type="InterPro" id="IPR027417">
    <property type="entry name" value="P-loop_NTPase"/>
</dbReference>
<dbReference type="Gene3D" id="3.40.50.300">
    <property type="entry name" value="P-loop containing nucleotide triphosphate hydrolases"/>
    <property type="match status" value="2"/>
</dbReference>
<dbReference type="PANTHER" id="PTHR47396">
    <property type="entry name" value="TYPE I RESTRICTION ENZYME ECOKI R PROTEIN"/>
    <property type="match status" value="1"/>
</dbReference>
<keyword evidence="3" id="KW-0547">Nucleotide-binding</keyword>
<dbReference type="REBASE" id="365098">
    <property type="entry name" value="KbaS5007ORF13960P"/>
</dbReference>
<keyword evidence="3" id="KW-0067">ATP-binding</keyword>
<name>A0A6P1MFW0_9BACT</name>
<dbReference type="GO" id="GO:0005829">
    <property type="term" value="C:cytosol"/>
    <property type="evidence" value="ECO:0007669"/>
    <property type="project" value="TreeGrafter"/>
</dbReference>
<dbReference type="InterPro" id="IPR045572">
    <property type="entry name" value="RE_endonuc_C"/>
</dbReference>
<evidence type="ECO:0000313" key="3">
    <source>
        <dbReference type="EMBL" id="QHI70496.1"/>
    </source>
</evidence>
<dbReference type="GO" id="GO:0005524">
    <property type="term" value="F:ATP binding"/>
    <property type="evidence" value="ECO:0007669"/>
    <property type="project" value="InterPro"/>
</dbReference>
<feature type="domain" description="Helicase/UvrB N-terminal" evidence="1">
    <location>
        <begin position="101"/>
        <end position="258"/>
    </location>
</feature>
<dbReference type="AlphaFoldDB" id="A0A6P1MFW0"/>
<keyword evidence="3" id="KW-0347">Helicase</keyword>
<proteinExistence type="predicted"/>
<dbReference type="SUPFAM" id="SSF52540">
    <property type="entry name" value="P-loop containing nucleoside triphosphate hydrolases"/>
    <property type="match status" value="1"/>
</dbReference>
<dbReference type="InterPro" id="IPR006935">
    <property type="entry name" value="Helicase/UvrB_N"/>
</dbReference>
<organism evidence="3 4">
    <name type="scientific">Tichowtungia aerotolerans</name>
    <dbReference type="NCBI Taxonomy" id="2697043"/>
    <lineage>
        <taxon>Bacteria</taxon>
        <taxon>Pseudomonadati</taxon>
        <taxon>Kiritimatiellota</taxon>
        <taxon>Tichowtungiia</taxon>
        <taxon>Tichowtungiales</taxon>
        <taxon>Tichowtungiaceae</taxon>
        <taxon>Tichowtungia</taxon>
    </lineage>
</organism>
<dbReference type="RefSeq" id="WP_160629672.1">
    <property type="nucleotide sequence ID" value="NZ_CP047593.1"/>
</dbReference>
<dbReference type="GO" id="GO:0015668">
    <property type="term" value="F:type III site-specific deoxyribonuclease activity"/>
    <property type="evidence" value="ECO:0007669"/>
    <property type="project" value="InterPro"/>
</dbReference>
<keyword evidence="4" id="KW-1185">Reference proteome</keyword>
<evidence type="ECO:0000313" key="4">
    <source>
        <dbReference type="Proteomes" id="UP000464954"/>
    </source>
</evidence>
<dbReference type="Proteomes" id="UP000464954">
    <property type="component" value="Chromosome"/>
</dbReference>
<dbReference type="GO" id="GO:0003677">
    <property type="term" value="F:DNA binding"/>
    <property type="evidence" value="ECO:0007669"/>
    <property type="project" value="InterPro"/>
</dbReference>
<evidence type="ECO:0000259" key="1">
    <source>
        <dbReference type="Pfam" id="PF04851"/>
    </source>
</evidence>
<dbReference type="InterPro" id="IPR050742">
    <property type="entry name" value="Helicase_Restrict-Modif_Enz"/>
</dbReference>
<dbReference type="GO" id="GO:0004386">
    <property type="term" value="F:helicase activity"/>
    <property type="evidence" value="ECO:0007669"/>
    <property type="project" value="UniProtKB-KW"/>
</dbReference>
<feature type="domain" description="Type III restriction enzyme C-terminal endonuclease" evidence="2">
    <location>
        <begin position="898"/>
        <end position="1004"/>
    </location>
</feature>
<gene>
    <name evidence="3" type="ORF">GT409_13955</name>
</gene>
<evidence type="ECO:0000259" key="2">
    <source>
        <dbReference type="Pfam" id="PF19778"/>
    </source>
</evidence>
<dbReference type="Pfam" id="PF04851">
    <property type="entry name" value="ResIII"/>
    <property type="match status" value="1"/>
</dbReference>
<dbReference type="PANTHER" id="PTHR47396:SF1">
    <property type="entry name" value="ATP-DEPENDENT HELICASE IRC3-RELATED"/>
    <property type="match status" value="1"/>
</dbReference>
<dbReference type="EMBL" id="CP047593">
    <property type="protein sequence ID" value="QHI70496.1"/>
    <property type="molecule type" value="Genomic_DNA"/>
</dbReference>
<reference evidence="3 4" key="1">
    <citation type="submission" date="2020-01" db="EMBL/GenBank/DDBJ databases">
        <title>Ponticoccus aerotolerans gen. nov., sp. nov., an anaerobic bacterium and proposal of Ponticoccusceae fam. nov., Ponticoccusles ord. nov. and Ponticoccuse classis nov. in the phylum Kiritimatiellaeota.</title>
        <authorList>
            <person name="Zhou L.Y."/>
            <person name="Du Z.J."/>
        </authorList>
    </citation>
    <scope>NUCLEOTIDE SEQUENCE [LARGE SCALE GENOMIC DNA]</scope>
    <source>
        <strain evidence="3 4">S-5007</strain>
    </source>
</reference>
<dbReference type="KEGG" id="taer:GT409_13955"/>
<dbReference type="Pfam" id="PF19778">
    <property type="entry name" value="RE_endonuc"/>
    <property type="match status" value="1"/>
</dbReference>
<protein>
    <submittedName>
        <fullName evidence="3">DEAD/DEAH box helicase family protein</fullName>
    </submittedName>
</protein>